<dbReference type="HOGENOM" id="CLU_045498_4_0_3"/>
<evidence type="ECO:0000256" key="6">
    <source>
        <dbReference type="RuleBase" id="RU363041"/>
    </source>
</evidence>
<evidence type="ECO:0000256" key="2">
    <source>
        <dbReference type="ARBA" id="ARBA00009142"/>
    </source>
</evidence>
<dbReference type="Pfam" id="PF01925">
    <property type="entry name" value="TauE"/>
    <property type="match status" value="1"/>
</dbReference>
<comment type="subcellular location">
    <subcellularLocation>
        <location evidence="6">Cell membrane</location>
        <topology evidence="6">Multi-pass membrane protein</topology>
    </subcellularLocation>
    <subcellularLocation>
        <location evidence="1">Membrane</location>
        <topology evidence="1">Multi-pass membrane protein</topology>
    </subcellularLocation>
</comment>
<dbReference type="PANTHER" id="PTHR43701">
    <property type="entry name" value="MEMBRANE TRANSPORTER PROTEIN MJ0441-RELATED"/>
    <property type="match status" value="1"/>
</dbReference>
<feature type="transmembrane region" description="Helical" evidence="6">
    <location>
        <begin position="33"/>
        <end position="59"/>
    </location>
</feature>
<dbReference type="Proteomes" id="UP000010366">
    <property type="component" value="Chromosome"/>
</dbReference>
<accession>K9UM72</accession>
<dbReference type="InterPro" id="IPR051598">
    <property type="entry name" value="TSUP/Inactive_protease-like"/>
</dbReference>
<keyword evidence="8" id="KW-1185">Reference proteome</keyword>
<dbReference type="AlphaFoldDB" id="K9UM72"/>
<dbReference type="RefSeq" id="WP_015161373.1">
    <property type="nucleotide sequence ID" value="NC_019697.1"/>
</dbReference>
<protein>
    <recommendedName>
        <fullName evidence="6">Probable membrane transporter protein</fullName>
    </recommendedName>
</protein>
<keyword evidence="6" id="KW-1003">Cell membrane</keyword>
<dbReference type="eggNOG" id="COG0730">
    <property type="taxonomic scope" value="Bacteria"/>
</dbReference>
<dbReference type="InterPro" id="IPR002781">
    <property type="entry name" value="TM_pro_TauE-like"/>
</dbReference>
<dbReference type="STRING" id="1173020.Cha6605_4325"/>
<feature type="transmembrane region" description="Helical" evidence="6">
    <location>
        <begin position="126"/>
        <end position="157"/>
    </location>
</feature>
<dbReference type="OrthoDB" id="560496at2"/>
<comment type="similarity">
    <text evidence="2 6">Belongs to the 4-toluene sulfonate uptake permease (TSUP) (TC 2.A.102) family.</text>
</comment>
<name>K9UM72_CHAP6</name>
<sequence>MSELLLASCIFIAAILYSSVGHGGASGYLAAMALFGVAPAVMKPTALVLNIIVAAIATLKFYRAGYFKRSLFIPFAIGSIPCAFIGGSIVVPTQLYKPIVGMVLLYAAARLGFIKTTAEPPLPRPISVYLAIGLGMAIGLLSGLTGVGGGIFLSPLLLLMGWATISESAGVSAAFILVNSISGLLGYLTKLPTLPSSLWLWSIVAAVGGWIGAEYGSKRIGSQRLRYLLAAVLAIAGIKLILT</sequence>
<gene>
    <name evidence="7" type="ORF">Cha6605_4325</name>
</gene>
<keyword evidence="3 6" id="KW-0812">Transmembrane</keyword>
<organism evidence="7 8">
    <name type="scientific">Chamaesiphon minutus (strain ATCC 27169 / PCC 6605)</name>
    <dbReference type="NCBI Taxonomy" id="1173020"/>
    <lineage>
        <taxon>Bacteria</taxon>
        <taxon>Bacillati</taxon>
        <taxon>Cyanobacteriota</taxon>
        <taxon>Cyanophyceae</taxon>
        <taxon>Gomontiellales</taxon>
        <taxon>Chamaesiphonaceae</taxon>
        <taxon>Chamaesiphon</taxon>
    </lineage>
</organism>
<proteinExistence type="inferred from homology"/>
<evidence type="ECO:0000256" key="4">
    <source>
        <dbReference type="ARBA" id="ARBA00022989"/>
    </source>
</evidence>
<dbReference type="EMBL" id="CP003600">
    <property type="protein sequence ID" value="AFY95264.1"/>
    <property type="molecule type" value="Genomic_DNA"/>
</dbReference>
<evidence type="ECO:0000256" key="1">
    <source>
        <dbReference type="ARBA" id="ARBA00004141"/>
    </source>
</evidence>
<dbReference type="KEGG" id="cmp:Cha6605_4325"/>
<feature type="transmembrane region" description="Helical" evidence="6">
    <location>
        <begin position="95"/>
        <end position="114"/>
    </location>
</feature>
<feature type="transmembrane region" description="Helical" evidence="6">
    <location>
        <begin position="225"/>
        <end position="242"/>
    </location>
</feature>
<keyword evidence="4 6" id="KW-1133">Transmembrane helix</keyword>
<feature type="transmembrane region" description="Helical" evidence="6">
    <location>
        <begin position="71"/>
        <end position="89"/>
    </location>
</feature>
<dbReference type="PANTHER" id="PTHR43701:SF5">
    <property type="entry name" value="MEMBRANE TRANSPORTER PROTEIN-RELATED"/>
    <property type="match status" value="1"/>
</dbReference>
<evidence type="ECO:0000313" key="7">
    <source>
        <dbReference type="EMBL" id="AFY95264.1"/>
    </source>
</evidence>
<dbReference type="GO" id="GO:0005886">
    <property type="term" value="C:plasma membrane"/>
    <property type="evidence" value="ECO:0007669"/>
    <property type="project" value="UniProtKB-SubCell"/>
</dbReference>
<dbReference type="PATRIC" id="fig|1173020.3.peg.4956"/>
<keyword evidence="5 6" id="KW-0472">Membrane</keyword>
<reference evidence="7" key="1">
    <citation type="submission" date="2012-05" db="EMBL/GenBank/DDBJ databases">
        <title>Finished chromosome of genome of Chamaesiphon sp. PCC 6605.</title>
        <authorList>
            <consortium name="US DOE Joint Genome Institute"/>
            <person name="Gugger M."/>
            <person name="Coursin T."/>
            <person name="Rippka R."/>
            <person name="Tandeau De Marsac N."/>
            <person name="Huntemann M."/>
            <person name="Wei C.-L."/>
            <person name="Han J."/>
            <person name="Detter J.C."/>
            <person name="Han C."/>
            <person name="Tapia R."/>
            <person name="Chen A."/>
            <person name="Kyrpides N."/>
            <person name="Mavromatis K."/>
            <person name="Markowitz V."/>
            <person name="Szeto E."/>
            <person name="Ivanova N."/>
            <person name="Pagani I."/>
            <person name="Pati A."/>
            <person name="Goodwin L."/>
            <person name="Nordberg H.P."/>
            <person name="Cantor M.N."/>
            <person name="Hua S.X."/>
            <person name="Woyke T."/>
            <person name="Kerfeld C.A."/>
        </authorList>
    </citation>
    <scope>NUCLEOTIDE SEQUENCE [LARGE SCALE GENOMIC DNA]</scope>
    <source>
        <strain evidence="7">PCC 6605</strain>
    </source>
</reference>
<feature type="transmembrane region" description="Helical" evidence="6">
    <location>
        <begin position="196"/>
        <end position="213"/>
    </location>
</feature>
<evidence type="ECO:0000313" key="8">
    <source>
        <dbReference type="Proteomes" id="UP000010366"/>
    </source>
</evidence>
<evidence type="ECO:0000256" key="5">
    <source>
        <dbReference type="ARBA" id="ARBA00023136"/>
    </source>
</evidence>
<evidence type="ECO:0000256" key="3">
    <source>
        <dbReference type="ARBA" id="ARBA00022692"/>
    </source>
</evidence>